<dbReference type="AlphaFoldDB" id="A0A2W2GJN0"/>
<organism evidence="1 2">
    <name type="scientific">Spongiactinospora gelatinilytica</name>
    <dbReference type="NCBI Taxonomy" id="2666298"/>
    <lineage>
        <taxon>Bacteria</taxon>
        <taxon>Bacillati</taxon>
        <taxon>Actinomycetota</taxon>
        <taxon>Actinomycetes</taxon>
        <taxon>Streptosporangiales</taxon>
        <taxon>Streptosporangiaceae</taxon>
        <taxon>Spongiactinospora</taxon>
    </lineage>
</organism>
<sequence length="259" mass="28652">MDARYPDKLHDELYSAVAFLSTTAGFMAFDVYDHETAGGRYRLALACAEEAGDFQQRAIILAQMARQAFWRNDFESTLTRIEMAQVRSDRFTPAARSMLSAVRSRALARLGRDQEARAAVGVADEMFGHITAIDASGPLYWYDAGEHAGETGHTLADLSHTPSQQEAIRRLTTAADLHGESFARARAFNMIRLARLHLAGSEPHEGAIIGADIVDRAASVHSRRIRDYLIDLRKTTRTHPKIAEAADLRDRINVALTSA</sequence>
<name>A0A2W2GJN0_9ACTN</name>
<evidence type="ECO:0000313" key="1">
    <source>
        <dbReference type="EMBL" id="PZG48093.1"/>
    </source>
</evidence>
<keyword evidence="2" id="KW-1185">Reference proteome</keyword>
<comment type="caution">
    <text evidence="1">The sequence shown here is derived from an EMBL/GenBank/DDBJ whole genome shotgun (WGS) entry which is preliminary data.</text>
</comment>
<evidence type="ECO:0008006" key="3">
    <source>
        <dbReference type="Google" id="ProtNLM"/>
    </source>
</evidence>
<gene>
    <name evidence="1" type="ORF">C1I98_12895</name>
</gene>
<reference evidence="1 2" key="1">
    <citation type="submission" date="2018-01" db="EMBL/GenBank/DDBJ databases">
        <title>Draft genome sequence of Sphaerisporangium sp. 7K107.</title>
        <authorList>
            <person name="Sahin N."/>
            <person name="Saygin H."/>
            <person name="Ay H."/>
        </authorList>
    </citation>
    <scope>NUCLEOTIDE SEQUENCE [LARGE SCALE GENOMIC DNA]</scope>
    <source>
        <strain evidence="1 2">7K107</strain>
    </source>
</reference>
<dbReference type="EMBL" id="POUA01000082">
    <property type="protein sequence ID" value="PZG48093.1"/>
    <property type="molecule type" value="Genomic_DNA"/>
</dbReference>
<accession>A0A2W2GJN0</accession>
<proteinExistence type="predicted"/>
<dbReference type="Proteomes" id="UP000248544">
    <property type="component" value="Unassembled WGS sequence"/>
</dbReference>
<evidence type="ECO:0000313" key="2">
    <source>
        <dbReference type="Proteomes" id="UP000248544"/>
    </source>
</evidence>
<protein>
    <recommendedName>
        <fullName evidence="3">Transcriptional regulator</fullName>
    </recommendedName>
</protein>